<dbReference type="PANTHER" id="PTHR11474">
    <property type="entry name" value="TYROSINASE FAMILY MEMBER"/>
    <property type="match status" value="1"/>
</dbReference>
<dbReference type="InterPro" id="IPR002227">
    <property type="entry name" value="Tyrosinase_Cu-bd"/>
</dbReference>
<evidence type="ECO:0000313" key="8">
    <source>
        <dbReference type="Proteomes" id="UP000053958"/>
    </source>
</evidence>
<keyword evidence="8" id="KW-1185">Reference proteome</keyword>
<dbReference type="OrthoDB" id="1658288at2759"/>
<name>A0A0F4YE03_RASE3</name>
<evidence type="ECO:0000256" key="2">
    <source>
        <dbReference type="ARBA" id="ARBA00022723"/>
    </source>
</evidence>
<dbReference type="PRINTS" id="PR00092">
    <property type="entry name" value="TYROSINASE"/>
</dbReference>
<dbReference type="GO" id="GO:0046872">
    <property type="term" value="F:metal ion binding"/>
    <property type="evidence" value="ECO:0007669"/>
    <property type="project" value="UniProtKB-KW"/>
</dbReference>
<keyword evidence="3" id="KW-0560">Oxidoreductase</keyword>
<keyword evidence="2" id="KW-0479">Metal-binding</keyword>
<dbReference type="InterPro" id="IPR008922">
    <property type="entry name" value="Di-copper_centre_dom_sf"/>
</dbReference>
<evidence type="ECO:0000256" key="5">
    <source>
        <dbReference type="SAM" id="SignalP"/>
    </source>
</evidence>
<dbReference type="Gene3D" id="2.60.310.20">
    <property type="match status" value="1"/>
</dbReference>
<comment type="caution">
    <text evidence="7">The sequence shown here is derived from an EMBL/GenBank/DDBJ whole genome shotgun (WGS) entry which is preliminary data.</text>
</comment>
<keyword evidence="4" id="KW-0503">Monooxygenase</keyword>
<feature type="chain" id="PRO_5002481426" evidence="5">
    <location>
        <begin position="28"/>
        <end position="635"/>
    </location>
</feature>
<evidence type="ECO:0000313" key="7">
    <source>
        <dbReference type="EMBL" id="KKA16365.1"/>
    </source>
</evidence>
<dbReference type="Pfam" id="PF00264">
    <property type="entry name" value="Tyrosinase"/>
    <property type="match status" value="1"/>
</dbReference>
<dbReference type="GeneID" id="25313122"/>
<evidence type="ECO:0000259" key="6">
    <source>
        <dbReference type="PROSITE" id="PS00498"/>
    </source>
</evidence>
<feature type="domain" description="Tyrosinase copper-binding" evidence="6">
    <location>
        <begin position="314"/>
        <end position="325"/>
    </location>
</feature>
<dbReference type="InterPro" id="IPR041640">
    <property type="entry name" value="Tyrosinase_C"/>
</dbReference>
<organism evidence="7 8">
    <name type="scientific">Rasamsonia emersonii (strain ATCC 16479 / CBS 393.64 / IMI 116815)</name>
    <dbReference type="NCBI Taxonomy" id="1408163"/>
    <lineage>
        <taxon>Eukaryota</taxon>
        <taxon>Fungi</taxon>
        <taxon>Dikarya</taxon>
        <taxon>Ascomycota</taxon>
        <taxon>Pezizomycotina</taxon>
        <taxon>Eurotiomycetes</taxon>
        <taxon>Eurotiomycetidae</taxon>
        <taxon>Eurotiales</taxon>
        <taxon>Trichocomaceae</taxon>
        <taxon>Rasamsonia</taxon>
    </lineage>
</organism>
<dbReference type="EMBL" id="LASV01000785">
    <property type="protein sequence ID" value="KKA16365.1"/>
    <property type="molecule type" value="Genomic_DNA"/>
</dbReference>
<keyword evidence="5" id="KW-0732">Signal</keyword>
<dbReference type="SUPFAM" id="SSF48056">
    <property type="entry name" value="Di-copper centre-containing domain"/>
    <property type="match status" value="1"/>
</dbReference>
<protein>
    <submittedName>
        <fullName evidence="7">Tyrosinase</fullName>
    </submittedName>
</protein>
<comment type="cofactor">
    <cofactor evidence="1">
        <name>Cu(2+)</name>
        <dbReference type="ChEBI" id="CHEBI:29036"/>
    </cofactor>
</comment>
<dbReference type="Proteomes" id="UP000053958">
    <property type="component" value="Unassembled WGS sequence"/>
</dbReference>
<dbReference type="STRING" id="1408163.A0A0F4YE03"/>
<sequence>MELSIRRACLYALSLLSVSFLPRICLAVAVTGVSGGVNPETGERPFRLNLKEFQSSGPAFDLYIQALIRFQEEDQSELLSWYEVAVANVEMMDVGIHGLPYRSWDGVEGSYQTGYCSHGSVTFPTWHRPYIALFEQILWNYAQDIAASYPDENRDTYVAAATTLRVPYWDWASDPQMPDALVTPTITINTPSGQQQVDNPLYSYKFHPLPVGTDIPNDNPLANYTNTVRSPDANGQSRMDRVQQLMTLIDGFFRRLRSSTYQLLSTETNYTVFSNEVLKDRGQNYNNLESIHDAVHALTGDGGHMTYFDMAAFDPIFMLHHCAIDRIFAIWQVLNPDSYVEPMADAYDTFVTGAGTVSTVDSPLYPFHASDNANDFWTSASVRSIASFGYSYPEIVDWDVDQQTLQNNVRAAVNNLYNPPPSRQAKRDLVPPPSQLADNIHDMAAAMVTGILSSQEFFDLGVNNLARHWAINIRVNKHALAGKPFQIHFFYGPPSPDLDPSEYGHASNLIGTYRTFTAPRRPASSSSRMTSYGQISLSPVMATALYHGIVPRTLAPDAVVPQLAHNLNWRVTDFHGNEIDPEELVDRCHLRISVVSRDVQPLEAGEEHRFPRYGGWIEYAAATAGKVGGVDFENL</sequence>
<accession>A0A0F4YE03</accession>
<evidence type="ECO:0000256" key="1">
    <source>
        <dbReference type="ARBA" id="ARBA00001973"/>
    </source>
</evidence>
<dbReference type="PANTHER" id="PTHR11474:SF131">
    <property type="entry name" value="TYROSINASE COPPER-BINDING DOMAIN-CONTAINING PROTEIN"/>
    <property type="match status" value="1"/>
</dbReference>
<dbReference type="RefSeq" id="XP_013322977.1">
    <property type="nucleotide sequence ID" value="XM_013467523.1"/>
</dbReference>
<evidence type="ECO:0000256" key="4">
    <source>
        <dbReference type="ARBA" id="ARBA00023033"/>
    </source>
</evidence>
<dbReference type="Pfam" id="PF18132">
    <property type="entry name" value="Tyrosinase_C"/>
    <property type="match status" value="1"/>
</dbReference>
<gene>
    <name evidence="7" type="ORF">T310_10061</name>
</gene>
<dbReference type="Gene3D" id="1.10.1280.10">
    <property type="entry name" value="Di-copper center containing domain from catechol oxidase"/>
    <property type="match status" value="1"/>
</dbReference>
<dbReference type="AlphaFoldDB" id="A0A0F4YE03"/>
<evidence type="ECO:0000256" key="3">
    <source>
        <dbReference type="ARBA" id="ARBA00023002"/>
    </source>
</evidence>
<dbReference type="PROSITE" id="PS00498">
    <property type="entry name" value="TYROSINASE_2"/>
    <property type="match status" value="1"/>
</dbReference>
<dbReference type="GO" id="GO:0004497">
    <property type="term" value="F:monooxygenase activity"/>
    <property type="evidence" value="ECO:0007669"/>
    <property type="project" value="UniProtKB-KW"/>
</dbReference>
<reference evidence="7 8" key="1">
    <citation type="submission" date="2015-04" db="EMBL/GenBank/DDBJ databases">
        <authorList>
            <person name="Heijne W.H."/>
            <person name="Fedorova N.D."/>
            <person name="Nierman W.C."/>
            <person name="Vollebregt A.W."/>
            <person name="Zhao Z."/>
            <person name="Wu L."/>
            <person name="Kumar M."/>
            <person name="Stam H."/>
            <person name="van den Berg M.A."/>
            <person name="Pel H.J."/>
        </authorList>
    </citation>
    <scope>NUCLEOTIDE SEQUENCE [LARGE SCALE GENOMIC DNA]</scope>
    <source>
        <strain evidence="7 8">CBS 393.64</strain>
    </source>
</reference>
<proteinExistence type="predicted"/>
<dbReference type="InterPro" id="IPR050316">
    <property type="entry name" value="Tyrosinase/Hemocyanin"/>
</dbReference>
<feature type="signal peptide" evidence="5">
    <location>
        <begin position="1"/>
        <end position="27"/>
    </location>
</feature>